<dbReference type="EMBL" id="UINC01093520">
    <property type="protein sequence ID" value="SVC47999.1"/>
    <property type="molecule type" value="Genomic_DNA"/>
</dbReference>
<organism evidence="1">
    <name type="scientific">marine metagenome</name>
    <dbReference type="NCBI Taxonomy" id="408172"/>
    <lineage>
        <taxon>unclassified sequences</taxon>
        <taxon>metagenomes</taxon>
        <taxon>ecological metagenomes</taxon>
    </lineage>
</organism>
<accession>A0A382MGI4</accession>
<reference evidence="1" key="1">
    <citation type="submission" date="2018-05" db="EMBL/GenBank/DDBJ databases">
        <authorList>
            <person name="Lanie J.A."/>
            <person name="Ng W.-L."/>
            <person name="Kazmierczak K.M."/>
            <person name="Andrzejewski T.M."/>
            <person name="Davidsen T.M."/>
            <person name="Wayne K.J."/>
            <person name="Tettelin H."/>
            <person name="Glass J.I."/>
            <person name="Rusch D."/>
            <person name="Podicherti R."/>
            <person name="Tsui H.-C.T."/>
            <person name="Winkler M.E."/>
        </authorList>
    </citation>
    <scope>NUCLEOTIDE SEQUENCE</scope>
</reference>
<sequence length="48" mass="5152">MKFKLFFIVLLALLASGCAQDIVAVPEAVLKGTGNVITAVVDTLIFWD</sequence>
<name>A0A382MGI4_9ZZZZ</name>
<dbReference type="AlphaFoldDB" id="A0A382MGI4"/>
<proteinExistence type="predicted"/>
<protein>
    <recommendedName>
        <fullName evidence="2">Lipoprotein</fullName>
    </recommendedName>
</protein>
<dbReference type="PROSITE" id="PS51257">
    <property type="entry name" value="PROKAR_LIPOPROTEIN"/>
    <property type="match status" value="1"/>
</dbReference>
<evidence type="ECO:0000313" key="1">
    <source>
        <dbReference type="EMBL" id="SVC47999.1"/>
    </source>
</evidence>
<evidence type="ECO:0008006" key="2">
    <source>
        <dbReference type="Google" id="ProtNLM"/>
    </source>
</evidence>
<gene>
    <name evidence="1" type="ORF">METZ01_LOCUS300853</name>
</gene>